<keyword evidence="4" id="KW-0677">Repeat</keyword>
<dbReference type="Proteomes" id="UP000247498">
    <property type="component" value="Unassembled WGS sequence"/>
</dbReference>
<comment type="subcellular location">
    <subcellularLocation>
        <location evidence="1">Cytoplasm</location>
    </subcellularLocation>
</comment>
<evidence type="ECO:0000256" key="6">
    <source>
        <dbReference type="SAM" id="MobiDB-lite"/>
    </source>
</evidence>
<dbReference type="InParanoid" id="A0A2V0P7P3"/>
<dbReference type="InterPro" id="IPR011992">
    <property type="entry name" value="EF-hand-dom_pair"/>
</dbReference>
<feature type="compositionally biased region" description="Low complexity" evidence="6">
    <location>
        <begin position="416"/>
        <end position="426"/>
    </location>
</feature>
<dbReference type="InterPro" id="IPR018247">
    <property type="entry name" value="EF_Hand_1_Ca_BS"/>
</dbReference>
<evidence type="ECO:0000313" key="9">
    <source>
        <dbReference type="Proteomes" id="UP000247498"/>
    </source>
</evidence>
<feature type="domain" description="EF-hand" evidence="7">
    <location>
        <begin position="143"/>
        <end position="178"/>
    </location>
</feature>
<organism evidence="8 9">
    <name type="scientific">Raphidocelis subcapitata</name>
    <dbReference type="NCBI Taxonomy" id="307507"/>
    <lineage>
        <taxon>Eukaryota</taxon>
        <taxon>Viridiplantae</taxon>
        <taxon>Chlorophyta</taxon>
        <taxon>core chlorophytes</taxon>
        <taxon>Chlorophyceae</taxon>
        <taxon>CS clade</taxon>
        <taxon>Sphaeropleales</taxon>
        <taxon>Selenastraceae</taxon>
        <taxon>Raphidocelis</taxon>
    </lineage>
</organism>
<dbReference type="InterPro" id="IPR051426">
    <property type="entry name" value="Peflin/Sorcin_CaBP"/>
</dbReference>
<dbReference type="STRING" id="307507.A0A2V0P7P3"/>
<feature type="compositionally biased region" description="Low complexity" evidence="6">
    <location>
        <begin position="340"/>
        <end position="352"/>
    </location>
</feature>
<dbReference type="SUPFAM" id="SSF47473">
    <property type="entry name" value="EF-hand"/>
    <property type="match status" value="1"/>
</dbReference>
<dbReference type="OrthoDB" id="186625at2759"/>
<evidence type="ECO:0000259" key="7">
    <source>
        <dbReference type="PROSITE" id="PS50222"/>
    </source>
</evidence>
<keyword evidence="9" id="KW-1185">Reference proteome</keyword>
<feature type="region of interest" description="Disordered" evidence="6">
    <location>
        <begin position="395"/>
        <end position="502"/>
    </location>
</feature>
<dbReference type="PANTHER" id="PTHR46212:SF3">
    <property type="entry name" value="GH27120P"/>
    <property type="match status" value="1"/>
</dbReference>
<evidence type="ECO:0000256" key="4">
    <source>
        <dbReference type="ARBA" id="ARBA00022737"/>
    </source>
</evidence>
<evidence type="ECO:0000256" key="3">
    <source>
        <dbReference type="ARBA" id="ARBA00022723"/>
    </source>
</evidence>
<proteinExistence type="predicted"/>
<name>A0A2V0P7P3_9CHLO</name>
<dbReference type="PROSITE" id="PS00018">
    <property type="entry name" value="EF_HAND_1"/>
    <property type="match status" value="1"/>
</dbReference>
<accession>A0A2V0P7P3</accession>
<keyword evidence="5" id="KW-0106">Calcium</keyword>
<dbReference type="GO" id="GO:0005737">
    <property type="term" value="C:cytoplasm"/>
    <property type="evidence" value="ECO:0007669"/>
    <property type="project" value="UniProtKB-SubCell"/>
</dbReference>
<feature type="compositionally biased region" description="Gly residues" evidence="6">
    <location>
        <begin position="632"/>
        <end position="653"/>
    </location>
</feature>
<evidence type="ECO:0000313" key="8">
    <source>
        <dbReference type="EMBL" id="GBF95881.1"/>
    </source>
</evidence>
<evidence type="ECO:0000256" key="5">
    <source>
        <dbReference type="ARBA" id="ARBA00022837"/>
    </source>
</evidence>
<keyword evidence="2" id="KW-0963">Cytoplasm</keyword>
<feature type="region of interest" description="Disordered" evidence="6">
    <location>
        <begin position="333"/>
        <end position="352"/>
    </location>
</feature>
<dbReference type="AlphaFoldDB" id="A0A2V0P7P3"/>
<dbReference type="PROSITE" id="PS50222">
    <property type="entry name" value="EF_HAND_2"/>
    <property type="match status" value="1"/>
</dbReference>
<feature type="region of interest" description="Disordered" evidence="6">
    <location>
        <begin position="590"/>
        <end position="710"/>
    </location>
</feature>
<feature type="region of interest" description="Disordered" evidence="6">
    <location>
        <begin position="73"/>
        <end position="92"/>
    </location>
</feature>
<dbReference type="GO" id="GO:0005509">
    <property type="term" value="F:calcium ion binding"/>
    <property type="evidence" value="ECO:0007669"/>
    <property type="project" value="InterPro"/>
</dbReference>
<feature type="region of interest" description="Disordered" evidence="6">
    <location>
        <begin position="1"/>
        <end position="57"/>
    </location>
</feature>
<feature type="compositionally biased region" description="Low complexity" evidence="6">
    <location>
        <begin position="398"/>
        <end position="409"/>
    </location>
</feature>
<evidence type="ECO:0000256" key="2">
    <source>
        <dbReference type="ARBA" id="ARBA00022490"/>
    </source>
</evidence>
<dbReference type="GO" id="GO:0048306">
    <property type="term" value="F:calcium-dependent protein binding"/>
    <property type="evidence" value="ECO:0007669"/>
    <property type="project" value="UniProtKB-ARBA"/>
</dbReference>
<comment type="caution">
    <text evidence="8">The sequence shown here is derived from an EMBL/GenBank/DDBJ whole genome shotgun (WGS) entry which is preliminary data.</text>
</comment>
<feature type="compositionally biased region" description="Low complexity" evidence="6">
    <location>
        <begin position="470"/>
        <end position="480"/>
    </location>
</feature>
<dbReference type="EMBL" id="BDRX01000071">
    <property type="protein sequence ID" value="GBF95881.1"/>
    <property type="molecule type" value="Genomic_DNA"/>
</dbReference>
<keyword evidence="3" id="KW-0479">Metal-binding</keyword>
<feature type="compositionally biased region" description="Gly residues" evidence="6">
    <location>
        <begin position="33"/>
        <end position="42"/>
    </location>
</feature>
<dbReference type="InterPro" id="IPR002048">
    <property type="entry name" value="EF_hand_dom"/>
</dbReference>
<evidence type="ECO:0000256" key="1">
    <source>
        <dbReference type="ARBA" id="ARBA00004496"/>
    </source>
</evidence>
<reference evidence="8 9" key="1">
    <citation type="journal article" date="2018" name="Sci. Rep.">
        <title>Raphidocelis subcapitata (=Pseudokirchneriella subcapitata) provides an insight into genome evolution and environmental adaptations in the Sphaeropleales.</title>
        <authorList>
            <person name="Suzuki S."/>
            <person name="Yamaguchi H."/>
            <person name="Nakajima N."/>
            <person name="Kawachi M."/>
        </authorList>
    </citation>
    <scope>NUCLEOTIDE SEQUENCE [LARGE SCALE GENOMIC DNA]</scope>
    <source>
        <strain evidence="8 9">NIES-35</strain>
    </source>
</reference>
<sequence>MAAASGSELRRHSEPAGDAAEAAAPVAASGARRSGGGGGGGAPSASPRSARPKGTPGAMRDLLCAVEASLTARAARDGPGSGGAQTHRRLEPRVRAHVAELLRRSNTRWWASSRGKELAPPKLHPAILRTIREWFDLAAQIPADARSIDEMIRMMDANRDGRIGWSEFESFLMQEFAAGRHLLSGEYVLPSGLSLPFGVMISKLKRSQMLGDVMAGGEARGKWVKYTGDLTADSAAIAAAEEAIQLQKAYNETLHLVDDGGGGGGAGGGAGGNGGGHGGGEAAEAAGAEALAPAAARAPRGGGGWALPVAGAARGLQGPEAAGPAALLAAPIGGRGGAGARPQGPGQQERLQQRTAAAAAAAAVPRLRLGTLSGSGGAQPRPQAASPPLEVERLLGSLPPGLRAGPTAAGAGGTGVAAAAATPRTASSRGGHQEQGRAGSPAAAQRRALSIDGAGVGRGGGSPRPRPSDDSWGTSASAALSDRRRRELRRAAAAGGGGASARVGAWRAGPAPLPAQAGAAGCGWGGAGVIGCCASGGGRPGAQLLGPAGLALPVSARYLNTTSTAAQLPPGAVLSPRLPLLAHPVGQQACRGQRCEGDPPAGSAVRSADRSAQRAAAAAAGPPPAPVRRRSSGGGGESGSGGGGGSSRGGGRVPAGAMTNDRAAEEQKVGAASAALRVEGGARRRRAVRKPSPPPRLSYSGIAPHGPPDP</sequence>
<dbReference type="PANTHER" id="PTHR46212">
    <property type="entry name" value="PEFLIN"/>
    <property type="match status" value="1"/>
</dbReference>
<protein>
    <recommendedName>
        <fullName evidence="7">EF-hand domain-containing protein</fullName>
    </recommendedName>
</protein>
<feature type="compositionally biased region" description="Low complexity" evidence="6">
    <location>
        <begin position="16"/>
        <end position="32"/>
    </location>
</feature>
<gene>
    <name evidence="8" type="ORF">Rsub_08472</name>
</gene>